<proteinExistence type="inferred from homology"/>
<keyword evidence="4 7" id="KW-0067">ATP-binding</keyword>
<dbReference type="Pfam" id="PF02463">
    <property type="entry name" value="SMC_N"/>
    <property type="match status" value="1"/>
</dbReference>
<comment type="domain">
    <text evidence="7">Contains large globular domains required for ATP hydrolysis at each terminus and a third globular domain forming a flexible hinge near the middle of the molecule. These domains are separated by coiled-coil structures.</text>
</comment>
<dbReference type="GO" id="GO:0005737">
    <property type="term" value="C:cytoplasm"/>
    <property type="evidence" value="ECO:0007669"/>
    <property type="project" value="UniProtKB-SubCell"/>
</dbReference>
<dbReference type="GO" id="GO:0005524">
    <property type="term" value="F:ATP binding"/>
    <property type="evidence" value="ECO:0007669"/>
    <property type="project" value="UniProtKB-UniRule"/>
</dbReference>
<dbReference type="GO" id="GO:0007062">
    <property type="term" value="P:sister chromatid cohesion"/>
    <property type="evidence" value="ECO:0007669"/>
    <property type="project" value="InterPro"/>
</dbReference>
<comment type="subunit">
    <text evidence="7">Homodimer.</text>
</comment>
<dbReference type="InterPro" id="IPR027417">
    <property type="entry name" value="P-loop_NTPase"/>
</dbReference>
<comment type="subcellular location">
    <subcellularLocation>
        <location evidence="1 7">Cytoplasm</location>
    </subcellularLocation>
</comment>
<feature type="coiled-coil region" evidence="7">
    <location>
        <begin position="745"/>
        <end position="849"/>
    </location>
</feature>
<feature type="compositionally biased region" description="Polar residues" evidence="8">
    <location>
        <begin position="878"/>
        <end position="896"/>
    </location>
</feature>
<protein>
    <recommendedName>
        <fullName evidence="7">Chromosome partition protein Smc</fullName>
    </recommendedName>
</protein>
<dbReference type="HAMAP" id="MF_01894">
    <property type="entry name" value="Smc_prok"/>
    <property type="match status" value="1"/>
</dbReference>
<evidence type="ECO:0000256" key="5">
    <source>
        <dbReference type="ARBA" id="ARBA00023054"/>
    </source>
</evidence>
<reference evidence="11" key="1">
    <citation type="submission" date="2016-10" db="EMBL/GenBank/DDBJ databases">
        <authorList>
            <person name="Varghese N."/>
        </authorList>
    </citation>
    <scope>NUCLEOTIDE SEQUENCE [LARGE SCALE GENOMIC DNA]</scope>
    <source>
        <strain evidence="11">DSM 20639</strain>
    </source>
</reference>
<dbReference type="FunFam" id="3.40.50.300:FF:000984">
    <property type="entry name" value="Chromosome partition protein Smc"/>
    <property type="match status" value="1"/>
</dbReference>
<dbReference type="Proteomes" id="UP000182744">
    <property type="component" value="Unassembled WGS sequence"/>
</dbReference>
<evidence type="ECO:0000256" key="8">
    <source>
        <dbReference type="SAM" id="MobiDB-lite"/>
    </source>
</evidence>
<dbReference type="GO" id="GO:0003677">
    <property type="term" value="F:DNA binding"/>
    <property type="evidence" value="ECO:0007669"/>
    <property type="project" value="UniProtKB-UniRule"/>
</dbReference>
<name>A0A1G6ZJV6_9ACTO</name>
<feature type="region of interest" description="Disordered" evidence="8">
    <location>
        <begin position="873"/>
        <end position="896"/>
    </location>
</feature>
<evidence type="ECO:0000256" key="2">
    <source>
        <dbReference type="ARBA" id="ARBA00022490"/>
    </source>
</evidence>
<dbReference type="SMART" id="SM00968">
    <property type="entry name" value="SMC_hinge"/>
    <property type="match status" value="1"/>
</dbReference>
<evidence type="ECO:0000256" key="6">
    <source>
        <dbReference type="ARBA" id="ARBA00023125"/>
    </source>
</evidence>
<dbReference type="InterPro" id="IPR036277">
    <property type="entry name" value="SMC_hinge_sf"/>
</dbReference>
<dbReference type="SUPFAM" id="SSF75553">
    <property type="entry name" value="Smc hinge domain"/>
    <property type="match status" value="1"/>
</dbReference>
<dbReference type="PIRSF" id="PIRSF005719">
    <property type="entry name" value="SMC"/>
    <property type="match status" value="1"/>
</dbReference>
<dbReference type="PANTHER" id="PTHR43977">
    <property type="entry name" value="STRUCTURAL MAINTENANCE OF CHROMOSOMES PROTEIN 3"/>
    <property type="match status" value="1"/>
</dbReference>
<feature type="binding site" evidence="7">
    <location>
        <begin position="58"/>
        <end position="65"/>
    </location>
    <ligand>
        <name>ATP</name>
        <dbReference type="ChEBI" id="CHEBI:30616"/>
    </ligand>
</feature>
<feature type="compositionally biased region" description="Basic and acidic residues" evidence="8">
    <location>
        <begin position="348"/>
        <end position="358"/>
    </location>
</feature>
<sequence>MLAAGTAARHWVASGLARAASIILDAVHLKSLVMRGFKSFATSTTMRFEPGINAIVGPNGSGKSNVVDALAWVMGEQGAKSLRGGQMSDVIFAGTAKRPALGRAEVSLTIDNSDGALPIDYVEVTITRRLFRNGGSEYEINGSPARLLDIQELLSDTGMGREMHVIIGQGRLDQVLTATPEERRGIIEEAAGVLKHRRRKERALRKLEGMKESFTRVEDLSAELRRQLGPLAKQAEAARRAQVIQATERDARARLLADDAAQQAARMQADTVSEAEIRELRAENKQETARVREEVAAAEAAVAKAAPTVAQFTRQWQQVSSLEERSRSLVQLAQERQRSLRAATGSAERGENPEDIRARARKARAEEEELSAQATAAQDVLNAAISQREEAESKEREADSAYAAVNRQIADQRENAARLAGQLNTARTRLEVLTSEKTRVTAEQEAAAQRARAAQKAVAEAEAALAGTNSAETDNSLQQAHEAAAQRLASAKAAEDSARTTLNQARERLASARATAETLAQSLAPADATAWALPHARGLARESVTALPGWEAAAEAALGGAASGVVVNTLADAVDLLRKAHAEKAGHLDITIAAVPGAPENSSADVPENASAKDPADAAASTAAAAGTPASAAASTAAAAGAHTSVPENVLDQALEAAFTATASTIDTEAAIRARDALQFSGPAAAALRAQLAGTALAADLVTARKLVEAGAPRVVTAAGEILEAAHVRGGQGSGAAVLARQARYEEARQEVTETETVVETATQELARAREETASRQAIHTETGEQLASRDSFVAAKTAELGALRQTLAAAQAEENRAVARLEALAQDIAKQSDRVSELENRVATQQNADAVELPPGIELTVFGAGAVASASAEASGTPSSQAPGTSHSSPSQVPQTPEALLAQLETVKQAAAQAARLARQQETEARLAVRTKEERYRAIMGRADALDRSAQAAEERIEREARAAQRRAAAEKSAAQVELWARQALSHAAALVANIDQQRQRAEKEREELDAALTALRSRLDSLNSRGRELDDASHQRELAASQQRLRYEQLGEKSASELGMPLETLVAEYGPHMPVPTAEGEVPYVREEQEKRLAKAQRQLARLGKINPLALEEHAALAERQQYLADQLADLRKTRADLLEIVKDVDTRVETIMTSAIADVSARFVEVFEKLFPGGEGRLVQTAPEDVLTTGIEIEARPPGKRVRRLSLLSGGERSLTAIAFLVAIFMARPSPFYVMDEVEAALDDVNLSRLLQIFSMLKENSQLLVITHQKRTMEIADTIYGISMREDGVSTVVSQRLAEVLPESTSEENATAENQP</sequence>
<dbReference type="InterPro" id="IPR024704">
    <property type="entry name" value="SMC"/>
</dbReference>
<evidence type="ECO:0000256" key="1">
    <source>
        <dbReference type="ARBA" id="ARBA00004496"/>
    </source>
</evidence>
<comment type="similarity">
    <text evidence="7">Belongs to the SMC family.</text>
</comment>
<feature type="domain" description="SMC hinge" evidence="9">
    <location>
        <begin position="534"/>
        <end position="708"/>
    </location>
</feature>
<dbReference type="InterPro" id="IPR003395">
    <property type="entry name" value="RecF/RecN/SMC_N"/>
</dbReference>
<dbReference type="GO" id="GO:0005694">
    <property type="term" value="C:chromosome"/>
    <property type="evidence" value="ECO:0007669"/>
    <property type="project" value="InterPro"/>
</dbReference>
<keyword evidence="2 7" id="KW-0963">Cytoplasm</keyword>
<dbReference type="Gene3D" id="3.40.50.300">
    <property type="entry name" value="P-loop containing nucleotide triphosphate hydrolases"/>
    <property type="match status" value="2"/>
</dbReference>
<evidence type="ECO:0000313" key="11">
    <source>
        <dbReference type="Proteomes" id="UP000182744"/>
    </source>
</evidence>
<feature type="region of interest" description="Disordered" evidence="8">
    <location>
        <begin position="340"/>
        <end position="362"/>
    </location>
</feature>
<keyword evidence="11" id="KW-1185">Reference proteome</keyword>
<evidence type="ECO:0000256" key="7">
    <source>
        <dbReference type="HAMAP-Rule" id="MF_01894"/>
    </source>
</evidence>
<dbReference type="GO" id="GO:0030261">
    <property type="term" value="P:chromosome condensation"/>
    <property type="evidence" value="ECO:0007669"/>
    <property type="project" value="InterPro"/>
</dbReference>
<feature type="compositionally biased region" description="Low complexity" evidence="8">
    <location>
        <begin position="610"/>
        <end position="623"/>
    </location>
</feature>
<dbReference type="FunFam" id="3.40.50.300:FF:000901">
    <property type="entry name" value="Chromosome partition protein Smc"/>
    <property type="match status" value="1"/>
</dbReference>
<keyword evidence="5 7" id="KW-0175">Coiled coil</keyword>
<comment type="function">
    <text evidence="7">Required for chromosome condensation and partitioning.</text>
</comment>
<feature type="coiled-coil region" evidence="7">
    <location>
        <begin position="902"/>
        <end position="1027"/>
    </location>
</feature>
<keyword evidence="3 7" id="KW-0547">Nucleotide-binding</keyword>
<feature type="coiled-coil region" evidence="7">
    <location>
        <begin position="488"/>
        <end position="522"/>
    </location>
</feature>
<gene>
    <name evidence="7" type="primary">smc</name>
    <name evidence="10" type="ORF">SAMN05421878_101147</name>
</gene>
<organism evidence="10 11">
    <name type="scientific">Actinobaculum suis</name>
    <dbReference type="NCBI Taxonomy" id="1657"/>
    <lineage>
        <taxon>Bacteria</taxon>
        <taxon>Bacillati</taxon>
        <taxon>Actinomycetota</taxon>
        <taxon>Actinomycetes</taxon>
        <taxon>Actinomycetales</taxon>
        <taxon>Actinomycetaceae</taxon>
        <taxon>Actinobaculum</taxon>
    </lineage>
</organism>
<keyword evidence="6 7" id="KW-0238">DNA-binding</keyword>
<dbReference type="Gene3D" id="6.10.140.1720">
    <property type="match status" value="1"/>
</dbReference>
<dbReference type="GO" id="GO:0006260">
    <property type="term" value="P:DNA replication"/>
    <property type="evidence" value="ECO:0007669"/>
    <property type="project" value="UniProtKB-UniRule"/>
</dbReference>
<dbReference type="InterPro" id="IPR011890">
    <property type="entry name" value="SMC_prok"/>
</dbReference>
<dbReference type="GO" id="GO:0007059">
    <property type="term" value="P:chromosome segregation"/>
    <property type="evidence" value="ECO:0007669"/>
    <property type="project" value="UniProtKB-UniRule"/>
</dbReference>
<evidence type="ECO:0000256" key="4">
    <source>
        <dbReference type="ARBA" id="ARBA00022840"/>
    </source>
</evidence>
<dbReference type="GO" id="GO:0016887">
    <property type="term" value="F:ATP hydrolysis activity"/>
    <property type="evidence" value="ECO:0007669"/>
    <property type="project" value="InterPro"/>
</dbReference>
<accession>A0A1G6ZJV6</accession>
<dbReference type="InterPro" id="IPR010935">
    <property type="entry name" value="SMC_hinge"/>
</dbReference>
<evidence type="ECO:0000259" key="9">
    <source>
        <dbReference type="SMART" id="SM00968"/>
    </source>
</evidence>
<dbReference type="SUPFAM" id="SSF52540">
    <property type="entry name" value="P-loop containing nucleoside triphosphate hydrolases"/>
    <property type="match status" value="1"/>
</dbReference>
<feature type="region of interest" description="Disordered" evidence="8">
    <location>
        <begin position="599"/>
        <end position="623"/>
    </location>
</feature>
<evidence type="ECO:0000313" key="10">
    <source>
        <dbReference type="EMBL" id="SDE02781.1"/>
    </source>
</evidence>
<dbReference type="EMBL" id="FNAU01000001">
    <property type="protein sequence ID" value="SDE02781.1"/>
    <property type="molecule type" value="Genomic_DNA"/>
</dbReference>
<evidence type="ECO:0000256" key="3">
    <source>
        <dbReference type="ARBA" id="ARBA00022741"/>
    </source>
</evidence>